<feature type="non-terminal residue" evidence="1">
    <location>
        <position position="1"/>
    </location>
</feature>
<organism evidence="1 2">
    <name type="scientific">Macrolepiota fuliginosa MF-IS2</name>
    <dbReference type="NCBI Taxonomy" id="1400762"/>
    <lineage>
        <taxon>Eukaryota</taxon>
        <taxon>Fungi</taxon>
        <taxon>Dikarya</taxon>
        <taxon>Basidiomycota</taxon>
        <taxon>Agaricomycotina</taxon>
        <taxon>Agaricomycetes</taxon>
        <taxon>Agaricomycetidae</taxon>
        <taxon>Agaricales</taxon>
        <taxon>Agaricineae</taxon>
        <taxon>Agaricaceae</taxon>
        <taxon>Macrolepiota</taxon>
    </lineage>
</organism>
<feature type="non-terminal residue" evidence="1">
    <location>
        <position position="227"/>
    </location>
</feature>
<sequence>IPKPLVIMVKVARQPCQALLDTGSMGDFVLTTLADQLKLKLTELRKPLVLQLTISGSRGKVKHLAEVVFEYQDIQDKCTFHVANLDSHDVILGLPFLIQHSHSVLVGFNPAQVMIRSEESLPLTHDQEWALSSSTVNFGEGRIEILWKELTEYAHDICKEAIETPLPPLCIINHVIPLIDEPKVYSWHPLKCPEALKPLWRAKWDDYIRTGQWEFHSGTNSIPMIML</sequence>
<comment type="caution">
    <text evidence="1">The sequence shown here is derived from an EMBL/GenBank/DDBJ whole genome shotgun (WGS) entry which is preliminary data.</text>
</comment>
<protein>
    <submittedName>
        <fullName evidence="1">Uncharacterized protein</fullName>
    </submittedName>
</protein>
<dbReference type="CDD" id="cd00303">
    <property type="entry name" value="retropepsin_like"/>
    <property type="match status" value="1"/>
</dbReference>
<dbReference type="OrthoDB" id="1750432at2759"/>
<keyword evidence="2" id="KW-1185">Reference proteome</keyword>
<accession>A0A9P5WWX0</accession>
<gene>
    <name evidence="1" type="ORF">P691DRAFT_623237</name>
</gene>
<proteinExistence type="predicted"/>
<dbReference type="AlphaFoldDB" id="A0A9P5WWX0"/>
<dbReference type="SUPFAM" id="SSF50630">
    <property type="entry name" value="Acid proteases"/>
    <property type="match status" value="1"/>
</dbReference>
<dbReference type="Pfam" id="PF08284">
    <property type="entry name" value="RVP_2"/>
    <property type="match status" value="1"/>
</dbReference>
<evidence type="ECO:0000313" key="2">
    <source>
        <dbReference type="Proteomes" id="UP000807342"/>
    </source>
</evidence>
<dbReference type="Gene3D" id="2.40.70.10">
    <property type="entry name" value="Acid Proteases"/>
    <property type="match status" value="1"/>
</dbReference>
<reference evidence="1" key="1">
    <citation type="submission" date="2020-11" db="EMBL/GenBank/DDBJ databases">
        <authorList>
            <consortium name="DOE Joint Genome Institute"/>
            <person name="Ahrendt S."/>
            <person name="Riley R."/>
            <person name="Andreopoulos W."/>
            <person name="Labutti K."/>
            <person name="Pangilinan J."/>
            <person name="Ruiz-Duenas F.J."/>
            <person name="Barrasa J.M."/>
            <person name="Sanchez-Garcia M."/>
            <person name="Camarero S."/>
            <person name="Miyauchi S."/>
            <person name="Serrano A."/>
            <person name="Linde D."/>
            <person name="Babiker R."/>
            <person name="Drula E."/>
            <person name="Ayuso-Fernandez I."/>
            <person name="Pacheco R."/>
            <person name="Padilla G."/>
            <person name="Ferreira P."/>
            <person name="Barriuso J."/>
            <person name="Kellner H."/>
            <person name="Castanera R."/>
            <person name="Alfaro M."/>
            <person name="Ramirez L."/>
            <person name="Pisabarro A.G."/>
            <person name="Kuo A."/>
            <person name="Tritt A."/>
            <person name="Lipzen A."/>
            <person name="He G."/>
            <person name="Yan M."/>
            <person name="Ng V."/>
            <person name="Cullen D."/>
            <person name="Martin F."/>
            <person name="Rosso M.-N."/>
            <person name="Henrissat B."/>
            <person name="Hibbett D."/>
            <person name="Martinez A.T."/>
            <person name="Grigoriev I.V."/>
        </authorList>
    </citation>
    <scope>NUCLEOTIDE SEQUENCE</scope>
    <source>
        <strain evidence="1">MF-IS2</strain>
    </source>
</reference>
<dbReference type="EMBL" id="MU152461">
    <property type="protein sequence ID" value="KAF9440524.1"/>
    <property type="molecule type" value="Genomic_DNA"/>
</dbReference>
<evidence type="ECO:0000313" key="1">
    <source>
        <dbReference type="EMBL" id="KAF9440524.1"/>
    </source>
</evidence>
<dbReference type="InterPro" id="IPR021109">
    <property type="entry name" value="Peptidase_aspartic_dom_sf"/>
</dbReference>
<name>A0A9P5WWX0_9AGAR</name>
<dbReference type="Proteomes" id="UP000807342">
    <property type="component" value="Unassembled WGS sequence"/>
</dbReference>